<feature type="region of interest" description="Disordered" evidence="12">
    <location>
        <begin position="809"/>
        <end position="838"/>
    </location>
</feature>
<feature type="region of interest" description="Disordered" evidence="12">
    <location>
        <begin position="664"/>
        <end position="697"/>
    </location>
</feature>
<dbReference type="SMART" id="SM00249">
    <property type="entry name" value="PHD"/>
    <property type="match status" value="2"/>
</dbReference>
<dbReference type="Pfam" id="PF00855">
    <property type="entry name" value="PWWP"/>
    <property type="match status" value="1"/>
</dbReference>
<evidence type="ECO:0000256" key="12">
    <source>
        <dbReference type="SAM" id="MobiDB-lite"/>
    </source>
</evidence>
<dbReference type="GO" id="GO:0008270">
    <property type="term" value="F:zinc ion binding"/>
    <property type="evidence" value="ECO:0007669"/>
    <property type="project" value="UniProtKB-KW"/>
</dbReference>
<dbReference type="AlphaFoldDB" id="A0A4S4LHN7"/>
<dbReference type="InterPro" id="IPR001487">
    <property type="entry name" value="Bromodomain"/>
</dbReference>
<dbReference type="SMART" id="SM00293">
    <property type="entry name" value="PWWP"/>
    <property type="match status" value="1"/>
</dbReference>
<gene>
    <name evidence="17" type="ORF">EW146_g8014</name>
</gene>
<dbReference type="GO" id="GO:0005634">
    <property type="term" value="C:nucleus"/>
    <property type="evidence" value="ECO:0007669"/>
    <property type="project" value="UniProtKB-SubCell"/>
</dbReference>
<evidence type="ECO:0000256" key="8">
    <source>
        <dbReference type="ARBA" id="ARBA00023117"/>
    </source>
</evidence>
<keyword evidence="4" id="KW-0677">Repeat</keyword>
<keyword evidence="8 10" id="KW-0103">Bromodomain</keyword>
<dbReference type="OrthoDB" id="20839at2759"/>
<dbReference type="Proteomes" id="UP000310158">
    <property type="component" value="Unassembled WGS sequence"/>
</dbReference>
<keyword evidence="3" id="KW-0479">Metal-binding</keyword>
<evidence type="ECO:0008006" key="19">
    <source>
        <dbReference type="Google" id="ProtNLM"/>
    </source>
</evidence>
<feature type="domain" description="PHD-type" evidence="16">
    <location>
        <begin position="208"/>
        <end position="322"/>
    </location>
</feature>
<dbReference type="PROSITE" id="PS51805">
    <property type="entry name" value="EPHD"/>
    <property type="match status" value="1"/>
</dbReference>
<evidence type="ECO:0000256" key="9">
    <source>
        <dbReference type="ARBA" id="ARBA00023242"/>
    </source>
</evidence>
<organism evidence="17 18">
    <name type="scientific">Bondarzewia mesenterica</name>
    <dbReference type="NCBI Taxonomy" id="1095465"/>
    <lineage>
        <taxon>Eukaryota</taxon>
        <taxon>Fungi</taxon>
        <taxon>Dikarya</taxon>
        <taxon>Basidiomycota</taxon>
        <taxon>Agaricomycotina</taxon>
        <taxon>Agaricomycetes</taxon>
        <taxon>Russulales</taxon>
        <taxon>Bondarzewiaceae</taxon>
        <taxon>Bondarzewia</taxon>
    </lineage>
</organism>
<feature type="domain" description="Bromo" evidence="13">
    <location>
        <begin position="498"/>
        <end position="568"/>
    </location>
</feature>
<evidence type="ECO:0000256" key="10">
    <source>
        <dbReference type="PROSITE-ProRule" id="PRU00035"/>
    </source>
</evidence>
<keyword evidence="5 11" id="KW-0863">Zinc-finger</keyword>
<accession>A0A4S4LHN7</accession>
<dbReference type="PANTHER" id="PTHR13793:SF107">
    <property type="entry name" value="BROMODOMAIN-CONTAINING PROTEIN HOMOLOG"/>
    <property type="match status" value="1"/>
</dbReference>
<feature type="compositionally biased region" description="Polar residues" evidence="12">
    <location>
        <begin position="828"/>
        <end position="838"/>
    </location>
</feature>
<dbReference type="InterPro" id="IPR036427">
    <property type="entry name" value="Bromodomain-like_sf"/>
</dbReference>
<feature type="compositionally biased region" description="Basic and acidic residues" evidence="12">
    <location>
        <begin position="684"/>
        <end position="697"/>
    </location>
</feature>
<dbReference type="PROSITE" id="PS01359">
    <property type="entry name" value="ZF_PHD_1"/>
    <property type="match status" value="1"/>
</dbReference>
<feature type="compositionally biased region" description="Polar residues" evidence="12">
    <location>
        <begin position="1108"/>
        <end position="1118"/>
    </location>
</feature>
<dbReference type="SUPFAM" id="SSF57903">
    <property type="entry name" value="FYVE/PHD zinc finger"/>
    <property type="match status" value="1"/>
</dbReference>
<reference evidence="17 18" key="1">
    <citation type="submission" date="2019-02" db="EMBL/GenBank/DDBJ databases">
        <title>Genome sequencing of the rare red list fungi Bondarzewia mesenterica.</title>
        <authorList>
            <person name="Buettner E."/>
            <person name="Kellner H."/>
        </authorList>
    </citation>
    <scope>NUCLEOTIDE SEQUENCE [LARGE SCALE GENOMIC DNA]</scope>
    <source>
        <strain evidence="17 18">DSM 108281</strain>
    </source>
</reference>
<evidence type="ECO:0000256" key="2">
    <source>
        <dbReference type="ARBA" id="ARBA00022553"/>
    </source>
</evidence>
<evidence type="ECO:0000256" key="4">
    <source>
        <dbReference type="ARBA" id="ARBA00022737"/>
    </source>
</evidence>
<dbReference type="InterPro" id="IPR013083">
    <property type="entry name" value="Znf_RING/FYVE/PHD"/>
</dbReference>
<dbReference type="InterPro" id="IPR034732">
    <property type="entry name" value="EPHD"/>
</dbReference>
<dbReference type="PROSITE" id="PS50016">
    <property type="entry name" value="ZF_PHD_2"/>
    <property type="match status" value="1"/>
</dbReference>
<evidence type="ECO:0000256" key="11">
    <source>
        <dbReference type="PROSITE-ProRule" id="PRU00146"/>
    </source>
</evidence>
<name>A0A4S4LHN7_9AGAM</name>
<keyword evidence="2" id="KW-0597">Phosphoprotein</keyword>
<proteinExistence type="predicted"/>
<dbReference type="FunFam" id="3.30.40.10:FF:000008">
    <property type="entry name" value="Bromodomain containing 1, isoform CRA_a"/>
    <property type="match status" value="1"/>
</dbReference>
<dbReference type="Gene3D" id="1.20.920.10">
    <property type="entry name" value="Bromodomain-like"/>
    <property type="match status" value="1"/>
</dbReference>
<dbReference type="Gene3D" id="2.30.30.140">
    <property type="match status" value="1"/>
</dbReference>
<dbReference type="InterPro" id="IPR011011">
    <property type="entry name" value="Znf_FYVE_PHD"/>
</dbReference>
<comment type="subcellular location">
    <subcellularLocation>
        <location evidence="1">Nucleus</location>
    </subcellularLocation>
</comment>
<dbReference type="Gene3D" id="3.30.40.10">
    <property type="entry name" value="Zinc/RING finger domain, C3HC4 (zinc finger)"/>
    <property type="match status" value="2"/>
</dbReference>
<dbReference type="PRINTS" id="PR00503">
    <property type="entry name" value="BROMODOMAIN"/>
</dbReference>
<dbReference type="PROSITE" id="PS00633">
    <property type="entry name" value="BROMODOMAIN_1"/>
    <property type="match status" value="1"/>
</dbReference>
<feature type="domain" description="PWWP" evidence="15">
    <location>
        <begin position="1136"/>
        <end position="1206"/>
    </location>
</feature>
<dbReference type="InterPro" id="IPR001965">
    <property type="entry name" value="Znf_PHD"/>
</dbReference>
<dbReference type="PROSITE" id="PS50014">
    <property type="entry name" value="BROMODOMAIN_2"/>
    <property type="match status" value="1"/>
</dbReference>
<evidence type="ECO:0000313" key="18">
    <source>
        <dbReference type="Proteomes" id="UP000310158"/>
    </source>
</evidence>
<evidence type="ECO:0000256" key="1">
    <source>
        <dbReference type="ARBA" id="ARBA00004123"/>
    </source>
</evidence>
<dbReference type="Pfam" id="PF10513">
    <property type="entry name" value="EPL1"/>
    <property type="match status" value="1"/>
</dbReference>
<dbReference type="GO" id="GO:0006357">
    <property type="term" value="P:regulation of transcription by RNA polymerase II"/>
    <property type="evidence" value="ECO:0007669"/>
    <property type="project" value="TreeGrafter"/>
</dbReference>
<evidence type="ECO:0000259" key="14">
    <source>
        <dbReference type="PROSITE" id="PS50016"/>
    </source>
</evidence>
<dbReference type="CDD" id="cd04369">
    <property type="entry name" value="Bromodomain"/>
    <property type="match status" value="1"/>
</dbReference>
<keyword evidence="9" id="KW-0539">Nucleus</keyword>
<dbReference type="Pfam" id="PF00439">
    <property type="entry name" value="Bromodomain"/>
    <property type="match status" value="1"/>
</dbReference>
<keyword evidence="18" id="KW-1185">Reference proteome</keyword>
<dbReference type="CDD" id="cd05839">
    <property type="entry name" value="PWWP_BRPF"/>
    <property type="match status" value="1"/>
</dbReference>
<dbReference type="Pfam" id="PF13832">
    <property type="entry name" value="zf-HC5HC2H_2"/>
    <property type="match status" value="1"/>
</dbReference>
<evidence type="ECO:0000259" key="16">
    <source>
        <dbReference type="PROSITE" id="PS51805"/>
    </source>
</evidence>
<dbReference type="InterPro" id="IPR019787">
    <property type="entry name" value="Znf_PHD-finger"/>
</dbReference>
<sequence length="1265" mass="139416">MVTKAIKPKPRAERKRVSEEVDEIMARGGHSPAPAALPKVSFVKVDDDFTKERSGVHDQQSRSYGYNDLASFHRPEAYIHYIEPLENELAKQVEYDMDEQDKEWLDDVNAERKAQQLDRISFETFEIVMDRLEKEWFHLTKDIPKTDMAMPSEDSTCAICDDSEGENTNAIVFCDGCNLAVHQDCYGVPYIPEGQWLCRKCTVSPEIPVSCILCPNEGGAFKQTVHGDWVHLLCAIWVPETRVANDVFMEPITGMEKISKQRWKLKCQVCDVRQGACIQCSKTSCFLAFHVTCARKQKLLMPMKATSGSEPPALQCFCERHLPRAQAEARAVALAAEEEEAALENPSSPKSSKTARAYAKTYKLGPPLVPAVIVSQILQYISKIIVRKKPEFVEMVARYWSLKREARRGAPLLKRLHLEPWTASGNKNQTDEEKTMKLEASFHMKRLRKDLEHVRMLAELCRKRESRKLKQSEVTWGLISNVIIPHEHYLRDAFKKITGLDRSDYFRNSVSKTEVPDYFEIIKNPIHWTAIEEKLHGHEYCDVQTFKDDINLVLDNAILYNKPGTAYSKAAQRIKAASVTILADLDALVPASRRASSTSFDGKDSAAMNGGDEARPETKGGPFSNVIGDLEPPLSILNLFVSDDIKEEIDLIVDTQPIVSILDYELERRKPPPPPPPPKPKRDRKADRERKRLEREAQMLDAAPGFRALRTRRAAAAAAAFEAEAQETAGAGPSGVPIPVPVEGQPHEPLAEVVPLTSAVKKGKAKRAAPVLPGHFEPPMVTELNPQATFKLFDQGWILAPDQKRGGRVAVDRGALPPPRKRVKRGTSKAQLSPGVGTSSLPELEVHAVFMDVQSVKPSSPTSSGADMSARISANTMGSLSEPVVQAQAIPEEYVTGLVPPSTVESATAKDISMIVEEPAPAIETSNAAAMFEDTSPGMEESAAPASLSPTVIEPKADTSGDISLSAKELPPPLVPSDEGGMVGPTTPVAEEPSTIGEPPERPEVAEQYVLEPNEKFAQDVDGTVYIEELDTPQTRRAKYMRRRSGRTRGVSGSSLTAPPIVVSAPVAGPSHLPAAMDDSELSSLSESDAEDDTKQKPRKGKAPLVKASSSKSMTGEPQNHGPGAVILEEGKMLDGGTLVWAKAETYPWWAAVVFEPDDPLVPSSVLEDEARHATGPRPKHLVQFYDQGRTWQWLDLDKLRLLGEDKALDEQLLSGGGKQKFKGNRVRAQCRASYIQAIAEMETQGDKGHEPIKNDDTGMDDMDS</sequence>
<feature type="region of interest" description="Disordered" evidence="12">
    <location>
        <begin position="594"/>
        <end position="620"/>
    </location>
</feature>
<dbReference type="SMART" id="SM00297">
    <property type="entry name" value="BROMO"/>
    <property type="match status" value="1"/>
</dbReference>
<feature type="domain" description="PHD-type" evidence="14">
    <location>
        <begin position="154"/>
        <end position="204"/>
    </location>
</feature>
<dbReference type="Pfam" id="PF13831">
    <property type="entry name" value="PHD_2"/>
    <property type="match status" value="1"/>
</dbReference>
<dbReference type="InterPro" id="IPR019542">
    <property type="entry name" value="Enhancer_polycomb-like_N"/>
</dbReference>
<keyword evidence="7" id="KW-0007">Acetylation</keyword>
<dbReference type="PROSITE" id="PS50812">
    <property type="entry name" value="PWWP"/>
    <property type="match status" value="1"/>
</dbReference>
<feature type="compositionally biased region" description="Basic residues" evidence="12">
    <location>
        <begin position="1036"/>
        <end position="1047"/>
    </location>
</feature>
<dbReference type="InterPro" id="IPR019786">
    <property type="entry name" value="Zinc_finger_PHD-type_CS"/>
</dbReference>
<dbReference type="SUPFAM" id="SSF47370">
    <property type="entry name" value="Bromodomain"/>
    <property type="match status" value="1"/>
</dbReference>
<dbReference type="FunFam" id="3.30.40.10:FF:000007">
    <property type="entry name" value="Bromodomain containing 1, isoform CRA_b"/>
    <property type="match status" value="1"/>
</dbReference>
<evidence type="ECO:0000256" key="3">
    <source>
        <dbReference type="ARBA" id="ARBA00022723"/>
    </source>
</evidence>
<dbReference type="EMBL" id="SGPL01000509">
    <property type="protein sequence ID" value="THH11516.1"/>
    <property type="molecule type" value="Genomic_DNA"/>
</dbReference>
<evidence type="ECO:0000256" key="5">
    <source>
        <dbReference type="ARBA" id="ARBA00022771"/>
    </source>
</evidence>
<dbReference type="PANTHER" id="PTHR13793">
    <property type="entry name" value="PHD FINGER PROTEINS"/>
    <property type="match status" value="1"/>
</dbReference>
<dbReference type="GO" id="GO:0006325">
    <property type="term" value="P:chromatin organization"/>
    <property type="evidence" value="ECO:0007669"/>
    <property type="project" value="UniProtKB-ARBA"/>
</dbReference>
<evidence type="ECO:0000313" key="17">
    <source>
        <dbReference type="EMBL" id="THH11516.1"/>
    </source>
</evidence>
<feature type="region of interest" description="Disordered" evidence="12">
    <location>
        <begin position="1036"/>
        <end position="1123"/>
    </location>
</feature>
<dbReference type="CDD" id="cd15492">
    <property type="entry name" value="PHD_BRPF_JADE_like"/>
    <property type="match status" value="1"/>
</dbReference>
<keyword evidence="6" id="KW-0862">Zinc</keyword>
<protein>
    <recommendedName>
        <fullName evidence="19">Histone acetyltransferase</fullName>
    </recommendedName>
</protein>
<feature type="region of interest" description="Disordered" evidence="12">
    <location>
        <begin position="974"/>
        <end position="1002"/>
    </location>
</feature>
<evidence type="ECO:0000256" key="6">
    <source>
        <dbReference type="ARBA" id="ARBA00022833"/>
    </source>
</evidence>
<dbReference type="InterPro" id="IPR000313">
    <property type="entry name" value="PWWP_dom"/>
</dbReference>
<dbReference type="InterPro" id="IPR018359">
    <property type="entry name" value="Bromodomain_CS"/>
</dbReference>
<comment type="caution">
    <text evidence="17">The sequence shown here is derived from an EMBL/GenBank/DDBJ whole genome shotgun (WGS) entry which is preliminary data.</text>
</comment>
<evidence type="ECO:0000259" key="13">
    <source>
        <dbReference type="PROSITE" id="PS50014"/>
    </source>
</evidence>
<dbReference type="InterPro" id="IPR050701">
    <property type="entry name" value="Histone_Mod_Regulator"/>
</dbReference>
<evidence type="ECO:0000256" key="7">
    <source>
        <dbReference type="ARBA" id="ARBA00022990"/>
    </source>
</evidence>
<feature type="compositionally biased region" description="Basic and acidic residues" evidence="12">
    <location>
        <begin position="1245"/>
        <end position="1257"/>
    </location>
</feature>
<feature type="region of interest" description="Disordered" evidence="12">
    <location>
        <begin position="1242"/>
        <end position="1265"/>
    </location>
</feature>
<dbReference type="SUPFAM" id="SSF63748">
    <property type="entry name" value="Tudor/PWWP/MBT"/>
    <property type="match status" value="1"/>
</dbReference>
<evidence type="ECO:0000259" key="15">
    <source>
        <dbReference type="PROSITE" id="PS50812"/>
    </source>
</evidence>